<evidence type="ECO:0000313" key="1">
    <source>
        <dbReference type="EMBL" id="BFP50094.1"/>
    </source>
</evidence>
<keyword evidence="1" id="KW-0614">Plasmid</keyword>
<gene>
    <name evidence="1" type="ORF">KCMC57_64620</name>
</gene>
<protein>
    <submittedName>
        <fullName evidence="1">Uncharacterized protein</fullName>
    </submittedName>
</protein>
<geneLocation type="plasmid" evidence="1">
    <name>pCMC57_01</name>
</geneLocation>
<reference evidence="1" key="1">
    <citation type="submission" date="2024-07" db="EMBL/GenBank/DDBJ databases">
        <title>Complete genome sequences of cellulolytic bacteria, Kitasatospora sp. CMC57 and Streptomyces sp. CMC78, isolated from Japanese agricultural soil.</title>
        <authorList>
            <person name="Hashimoto T."/>
            <person name="Ito M."/>
            <person name="Iwamoto M."/>
            <person name="Fukahori D."/>
            <person name="Shoda T."/>
            <person name="Sakoda M."/>
            <person name="Morohoshi T."/>
            <person name="Mitsuboshi M."/>
            <person name="Nishizawa T."/>
        </authorList>
    </citation>
    <scope>NUCLEOTIDE SEQUENCE</scope>
    <source>
        <strain evidence="1">CMC57</strain>
        <plasmid evidence="1">pCMC57_01</plasmid>
    </source>
</reference>
<accession>A0AB33K9E7</accession>
<dbReference type="KEGG" id="kic:KCMC57_64620"/>
<sequence>MPASAHHGETDPAAECPAAEARVIDLASRRRSAATPGPVSTAEQLSLEDGSLVASFDEQMVSGSEAEQRAAISAMWQEVAAGHGGNLADPVAAATVTGVTEAVERLLLAAQVIRYGDPARGIGPNELDGIDHVSAQVILDLMRGLQDAAQDARPEQQQRM</sequence>
<dbReference type="EMBL" id="AP035882">
    <property type="protein sequence ID" value="BFP50094.1"/>
    <property type="molecule type" value="Genomic_DNA"/>
</dbReference>
<dbReference type="AlphaFoldDB" id="A0AB33K9E7"/>
<name>A0AB33K9E7_9ACTN</name>
<organism evidence="1">
    <name type="scientific">Kitasatospora sp. CMC57</name>
    <dbReference type="NCBI Taxonomy" id="3231513"/>
    <lineage>
        <taxon>Bacteria</taxon>
        <taxon>Bacillati</taxon>
        <taxon>Actinomycetota</taxon>
        <taxon>Actinomycetes</taxon>
        <taxon>Kitasatosporales</taxon>
        <taxon>Streptomycetaceae</taxon>
        <taxon>Kitasatospora</taxon>
    </lineage>
</organism>
<proteinExistence type="predicted"/>